<feature type="compositionally biased region" description="Basic and acidic residues" evidence="1">
    <location>
        <begin position="32"/>
        <end position="41"/>
    </location>
</feature>
<accession>A0AAD6FM74</accession>
<proteinExistence type="predicted"/>
<protein>
    <submittedName>
        <fullName evidence="2">Uncharacterized protein</fullName>
    </submittedName>
</protein>
<dbReference type="AlphaFoldDB" id="A0AAD6FM74"/>
<dbReference type="EMBL" id="JAPTMU010000007">
    <property type="protein sequence ID" value="KAJ4940526.1"/>
    <property type="molecule type" value="Genomic_DNA"/>
</dbReference>
<keyword evidence="3" id="KW-1185">Reference proteome</keyword>
<name>A0AAD6FM74_9TELE</name>
<organism evidence="2 3">
    <name type="scientific">Pogonophryne albipinna</name>
    <dbReference type="NCBI Taxonomy" id="1090488"/>
    <lineage>
        <taxon>Eukaryota</taxon>
        <taxon>Metazoa</taxon>
        <taxon>Chordata</taxon>
        <taxon>Craniata</taxon>
        <taxon>Vertebrata</taxon>
        <taxon>Euteleostomi</taxon>
        <taxon>Actinopterygii</taxon>
        <taxon>Neopterygii</taxon>
        <taxon>Teleostei</taxon>
        <taxon>Neoteleostei</taxon>
        <taxon>Acanthomorphata</taxon>
        <taxon>Eupercaria</taxon>
        <taxon>Perciformes</taxon>
        <taxon>Notothenioidei</taxon>
        <taxon>Pogonophryne</taxon>
    </lineage>
</organism>
<evidence type="ECO:0000313" key="3">
    <source>
        <dbReference type="Proteomes" id="UP001219934"/>
    </source>
</evidence>
<reference evidence="2" key="1">
    <citation type="submission" date="2022-11" db="EMBL/GenBank/DDBJ databases">
        <title>Chromosome-level genome of Pogonophryne albipinna.</title>
        <authorList>
            <person name="Jo E."/>
        </authorList>
    </citation>
    <scope>NUCLEOTIDE SEQUENCE</scope>
    <source>
        <strain evidence="2">SGF0006</strain>
        <tissue evidence="2">Muscle</tissue>
    </source>
</reference>
<gene>
    <name evidence="2" type="ORF">JOQ06_026824</name>
</gene>
<comment type="caution">
    <text evidence="2">The sequence shown here is derived from an EMBL/GenBank/DDBJ whole genome shotgun (WGS) entry which is preliminary data.</text>
</comment>
<evidence type="ECO:0000313" key="2">
    <source>
        <dbReference type="EMBL" id="KAJ4940526.1"/>
    </source>
</evidence>
<evidence type="ECO:0000256" key="1">
    <source>
        <dbReference type="SAM" id="MobiDB-lite"/>
    </source>
</evidence>
<feature type="region of interest" description="Disordered" evidence="1">
    <location>
        <begin position="23"/>
        <end position="63"/>
    </location>
</feature>
<sequence length="91" mass="9995">MHTFLHVLTSSLELGLHFSVRTVGSEGGKTGEAPERREKEVKKKKGRQNGALHHAVSKDEPLPLQTFESPLRHFSLSGFPDEVDPVAPLGL</sequence>
<dbReference type="Proteomes" id="UP001219934">
    <property type="component" value="Unassembled WGS sequence"/>
</dbReference>
<feature type="non-terminal residue" evidence="2">
    <location>
        <position position="91"/>
    </location>
</feature>